<dbReference type="GO" id="GO:0005737">
    <property type="term" value="C:cytoplasm"/>
    <property type="evidence" value="ECO:0007669"/>
    <property type="project" value="TreeGrafter"/>
</dbReference>
<evidence type="ECO:0000259" key="2">
    <source>
        <dbReference type="Pfam" id="PF02698"/>
    </source>
</evidence>
<evidence type="ECO:0000313" key="4">
    <source>
        <dbReference type="Proteomes" id="UP000029964"/>
    </source>
</evidence>
<dbReference type="OrthoDB" id="4347at2759"/>
<dbReference type="EMBL" id="JPKY01000038">
    <property type="protein sequence ID" value="KFH45084.1"/>
    <property type="molecule type" value="Genomic_DNA"/>
</dbReference>
<dbReference type="HOGENOM" id="CLU_048479_1_1_1"/>
<proteinExistence type="predicted"/>
<feature type="domain" description="DUF218" evidence="2">
    <location>
        <begin position="19"/>
        <end position="141"/>
    </location>
</feature>
<dbReference type="CDD" id="cd06259">
    <property type="entry name" value="YdcF-like"/>
    <property type="match status" value="1"/>
</dbReference>
<evidence type="ECO:0000313" key="3">
    <source>
        <dbReference type="EMBL" id="KFH45084.1"/>
    </source>
</evidence>
<name>A0A086T6V2_HAPC1</name>
<dbReference type="Proteomes" id="UP000029964">
    <property type="component" value="Unassembled WGS sequence"/>
</dbReference>
<sequence>MSPSHLIVVCCHGIWLGGPSNGQDEAEWLIADFQRGETPTFIDHVKAGVETLARIQDAVLVLSGGPTRQETTLSEAQSYANIARANSHWGHAISEDRILIEDRALDSYHNILYSLTLFYSRFRSWPSHMTIVSHGFKRPRLLDGHCSAIGWPLERVTFVGIDPAGMKEADGGKEDAIQGVAMAVGDWLDDPHGLGEKLRAKRTRRNPYGTWQGVFEKGFQGNEISGLHTTGEGDQESLIDDAVRPWL</sequence>
<dbReference type="InterPro" id="IPR014729">
    <property type="entry name" value="Rossmann-like_a/b/a_fold"/>
</dbReference>
<dbReference type="PANTHER" id="PTHR28110">
    <property type="entry name" value="TRANSMEMBRANE PROTEIN"/>
    <property type="match status" value="1"/>
</dbReference>
<protein>
    <recommendedName>
        <fullName evidence="2">DUF218 domain-containing protein</fullName>
    </recommendedName>
</protein>
<dbReference type="AlphaFoldDB" id="A0A086T6V2"/>
<feature type="region of interest" description="Disordered" evidence="1">
    <location>
        <begin position="227"/>
        <end position="247"/>
    </location>
</feature>
<dbReference type="Pfam" id="PF02698">
    <property type="entry name" value="DUF218"/>
    <property type="match status" value="1"/>
</dbReference>
<keyword evidence="4" id="KW-1185">Reference proteome</keyword>
<evidence type="ECO:0000256" key="1">
    <source>
        <dbReference type="SAM" id="MobiDB-lite"/>
    </source>
</evidence>
<organism evidence="3 4">
    <name type="scientific">Hapsidospora chrysogenum (strain ATCC 11550 / CBS 779.69 / DSM 880 / IAM 14645 / JCM 23072 / IMI 49137)</name>
    <name type="common">Acremonium chrysogenum</name>
    <dbReference type="NCBI Taxonomy" id="857340"/>
    <lineage>
        <taxon>Eukaryota</taxon>
        <taxon>Fungi</taxon>
        <taxon>Dikarya</taxon>
        <taxon>Ascomycota</taxon>
        <taxon>Pezizomycotina</taxon>
        <taxon>Sordariomycetes</taxon>
        <taxon>Hypocreomycetidae</taxon>
        <taxon>Hypocreales</taxon>
        <taxon>Bionectriaceae</taxon>
        <taxon>Hapsidospora</taxon>
    </lineage>
</organism>
<dbReference type="InterPro" id="IPR003848">
    <property type="entry name" value="DUF218"/>
</dbReference>
<reference evidence="4" key="1">
    <citation type="journal article" date="2014" name="Genome Announc.">
        <title>Genome sequence and annotation of Acremonium chrysogenum, producer of the beta-lactam antibiotic cephalosporin C.</title>
        <authorList>
            <person name="Terfehr D."/>
            <person name="Dahlmann T.A."/>
            <person name="Specht T."/>
            <person name="Zadra I."/>
            <person name="Kuernsteiner H."/>
            <person name="Kueck U."/>
        </authorList>
    </citation>
    <scope>NUCLEOTIDE SEQUENCE [LARGE SCALE GENOMIC DNA]</scope>
    <source>
        <strain evidence="4">ATCC 11550 / CBS 779.69 / DSM 880 / IAM 14645 / JCM 23072 / IMI 49137</strain>
    </source>
</reference>
<comment type="caution">
    <text evidence="3">The sequence shown here is derived from an EMBL/GenBank/DDBJ whole genome shotgun (WGS) entry which is preliminary data.</text>
</comment>
<gene>
    <name evidence="3" type="ORF">ACRE_041210</name>
</gene>
<accession>A0A086T6V2</accession>
<dbReference type="PANTHER" id="PTHR28110:SF1">
    <property type="entry name" value="TRANSMEMBRANE PROTEIN"/>
    <property type="match status" value="1"/>
</dbReference>
<dbReference type="InterPro" id="IPR055323">
    <property type="entry name" value="C57A10.07/YOR238W"/>
</dbReference>
<dbReference type="Gene3D" id="3.40.50.620">
    <property type="entry name" value="HUPs"/>
    <property type="match status" value="1"/>
</dbReference>